<dbReference type="Pfam" id="PF01648">
    <property type="entry name" value="ACPS"/>
    <property type="match status" value="1"/>
</dbReference>
<dbReference type="InterPro" id="IPR037143">
    <property type="entry name" value="4-PPantetheinyl_Trfase_dom_sf"/>
</dbReference>
<keyword evidence="5" id="KW-0614">Plasmid</keyword>
<comment type="similarity">
    <text evidence="1">Belongs to the P-Pant transferase superfamily. Gsp/Sfp/HetI/AcpT family.</text>
</comment>
<dbReference type="InterPro" id="IPR008278">
    <property type="entry name" value="4-PPantetheinyl_Trfase_dom"/>
</dbReference>
<dbReference type="PANTHER" id="PTHR12215:SF10">
    <property type="entry name" value="L-AMINOADIPATE-SEMIALDEHYDE DEHYDROGENASE-PHOSPHOPANTETHEINYL TRANSFERASE"/>
    <property type="match status" value="1"/>
</dbReference>
<feature type="domain" description="4'-phosphopantetheinyl transferase" evidence="3">
    <location>
        <begin position="119"/>
        <end position="196"/>
    </location>
</feature>
<dbReference type="EMBL" id="CP006880">
    <property type="protein sequence ID" value="AJD44401.1"/>
    <property type="molecule type" value="Genomic_DNA"/>
</dbReference>
<evidence type="ECO:0000256" key="2">
    <source>
        <dbReference type="ARBA" id="ARBA00022679"/>
    </source>
</evidence>
<feature type="domain" description="4'-phosphopantetheinyl transferase N-terminal" evidence="4">
    <location>
        <begin position="33"/>
        <end position="115"/>
    </location>
</feature>
<dbReference type="GO" id="GO:0005829">
    <property type="term" value="C:cytosol"/>
    <property type="evidence" value="ECO:0007669"/>
    <property type="project" value="TreeGrafter"/>
</dbReference>
<dbReference type="InterPro" id="IPR050559">
    <property type="entry name" value="P-Pant_transferase_sf"/>
</dbReference>
<evidence type="ECO:0000259" key="3">
    <source>
        <dbReference type="Pfam" id="PF01648"/>
    </source>
</evidence>
<dbReference type="PANTHER" id="PTHR12215">
    <property type="entry name" value="PHOSPHOPANTETHEINE TRANSFERASE"/>
    <property type="match status" value="1"/>
</dbReference>
<dbReference type="GO" id="GO:0000287">
    <property type="term" value="F:magnesium ion binding"/>
    <property type="evidence" value="ECO:0007669"/>
    <property type="project" value="InterPro"/>
</dbReference>
<dbReference type="Gene3D" id="3.90.470.20">
    <property type="entry name" value="4'-phosphopantetheinyl transferase domain"/>
    <property type="match status" value="1"/>
</dbReference>
<dbReference type="Pfam" id="PF22624">
    <property type="entry name" value="AASDHPPT_N"/>
    <property type="match status" value="1"/>
</dbReference>
<dbReference type="InterPro" id="IPR055066">
    <property type="entry name" value="AASDHPPT_N"/>
</dbReference>
<reference evidence="5 6" key="1">
    <citation type="submission" date="2013-11" db="EMBL/GenBank/DDBJ databases">
        <title>Complete genome sequence of Rhizobium gallicum bv. gallicum R602.</title>
        <authorList>
            <person name="Bustos P."/>
            <person name="Santamaria R.I."/>
            <person name="Lozano L."/>
            <person name="Acosta J.L."/>
            <person name="Ormeno-Orrillo E."/>
            <person name="Rogel M.A."/>
            <person name="Romero D."/>
            <person name="Cevallos M.A."/>
            <person name="Martinez-Romero E."/>
            <person name="Gonzalez V."/>
        </authorList>
    </citation>
    <scope>NUCLEOTIDE SEQUENCE [LARGE SCALE GENOMIC DNA]</scope>
    <source>
        <strain evidence="5 6">R602</strain>
        <plasmid evidence="5 6">pRgalR602c</plasmid>
    </source>
</reference>
<evidence type="ECO:0000259" key="4">
    <source>
        <dbReference type="Pfam" id="PF22624"/>
    </source>
</evidence>
<dbReference type="SUPFAM" id="SSF56214">
    <property type="entry name" value="4'-phosphopantetheinyl transferase"/>
    <property type="match status" value="2"/>
</dbReference>
<evidence type="ECO:0000313" key="5">
    <source>
        <dbReference type="EMBL" id="AJD44401.1"/>
    </source>
</evidence>
<dbReference type="GO" id="GO:0019878">
    <property type="term" value="P:lysine biosynthetic process via aminoadipic acid"/>
    <property type="evidence" value="ECO:0007669"/>
    <property type="project" value="TreeGrafter"/>
</dbReference>
<dbReference type="GO" id="GO:0008897">
    <property type="term" value="F:holo-[acyl-carrier-protein] synthase activity"/>
    <property type="evidence" value="ECO:0007669"/>
    <property type="project" value="UniProtKB-EC"/>
</dbReference>
<keyword evidence="6" id="KW-1185">Reference proteome</keyword>
<keyword evidence="2 5" id="KW-0808">Transferase</keyword>
<sequence>MLLFDAKVLDESCRYKLYDASPHILGREPLPQAILEHLPADELEEAGAIFDRAERTRSILSKFILRSELSRELGIAPASLGFAKGRYGKPLLSDPVSNLRFNVSHSGNFIAIAISPTDVGIDIEKHRVIEDAEGMVYDYFCSDEHQWLIESGVENRMPSFFSLWTRKEALLKAIGTGFSTPLNWISVMDRNIIAGRWRLESIVAPQGYSAAVSWQV</sequence>
<name>A0A0B4XBE5_9HYPH</name>
<dbReference type="EC" id="2.7.8.7" evidence="5"/>
<dbReference type="HOGENOM" id="CLU_057011_4_0_5"/>
<proteinExistence type="inferred from homology"/>
<protein>
    <submittedName>
        <fullName evidence="5">4'-phosphopantetheinyl transferase protein</fullName>
        <ecNumber evidence="5">2.7.8.7</ecNumber>
    </submittedName>
</protein>
<organism evidence="5 6">
    <name type="scientific">Rhizobium gallicum bv. gallicum R602sp</name>
    <dbReference type="NCBI Taxonomy" id="1041138"/>
    <lineage>
        <taxon>Bacteria</taxon>
        <taxon>Pseudomonadati</taxon>
        <taxon>Pseudomonadota</taxon>
        <taxon>Alphaproteobacteria</taxon>
        <taxon>Hyphomicrobiales</taxon>
        <taxon>Rhizobiaceae</taxon>
        <taxon>Rhizobium/Agrobacterium group</taxon>
        <taxon>Rhizobium</taxon>
    </lineage>
</organism>
<dbReference type="Proteomes" id="UP000031368">
    <property type="component" value="Plasmid pRgalR602c"/>
</dbReference>
<dbReference type="RefSeq" id="WP_052451753.1">
    <property type="nucleotide sequence ID" value="NZ_CP006880.1"/>
</dbReference>
<accession>A0A0B4XBE5</accession>
<evidence type="ECO:0000256" key="1">
    <source>
        <dbReference type="ARBA" id="ARBA00010990"/>
    </source>
</evidence>
<dbReference type="KEGG" id="rga:RGR602_PC00361"/>
<gene>
    <name evidence="5" type="ORF">RGR602_PC00361</name>
</gene>
<dbReference type="AlphaFoldDB" id="A0A0B4XBE5"/>
<evidence type="ECO:0000313" key="6">
    <source>
        <dbReference type="Proteomes" id="UP000031368"/>
    </source>
</evidence>
<geneLocation type="plasmid" evidence="5 6">
    <name>pRgalR602c</name>
</geneLocation>